<gene>
    <name evidence="3" type="ORF">ACFYWW_23555</name>
</gene>
<feature type="transmembrane region" description="Helical" evidence="2">
    <location>
        <begin position="59"/>
        <end position="76"/>
    </location>
</feature>
<keyword evidence="2" id="KW-0812">Transmembrane</keyword>
<dbReference type="Proteomes" id="UP001601976">
    <property type="component" value="Unassembled WGS sequence"/>
</dbReference>
<protein>
    <recommendedName>
        <fullName evidence="5">Integral membrane protein</fullName>
    </recommendedName>
</protein>
<keyword evidence="2" id="KW-1133">Transmembrane helix</keyword>
<sequence>MSQPVPPPSSGNPFADGAYPQTPAPAGARDNVALGVAAAFATALVSAGIYGGIIGATEYQIGFAAVGVGYLIGLAAGKAGGGNPALPVVSAILSLGAVYLGQLLGLAIAVSDVLRLTVTELFFENFELLTTGWKEEAGPMSFLFLAIGAFAAFSAAKKSAA</sequence>
<dbReference type="RefSeq" id="WP_355721648.1">
    <property type="nucleotide sequence ID" value="NZ_JBEXNP010000010.1"/>
</dbReference>
<keyword evidence="4" id="KW-1185">Reference proteome</keyword>
<feature type="transmembrane region" description="Helical" evidence="2">
    <location>
        <begin position="137"/>
        <end position="156"/>
    </location>
</feature>
<name>A0ABW6RJE5_9ACTN</name>
<feature type="compositionally biased region" description="Pro residues" evidence="1">
    <location>
        <begin position="1"/>
        <end position="10"/>
    </location>
</feature>
<organism evidence="3 4">
    <name type="scientific">Streptomyces flavidovirens</name>
    <dbReference type="NCBI Taxonomy" id="67298"/>
    <lineage>
        <taxon>Bacteria</taxon>
        <taxon>Bacillati</taxon>
        <taxon>Actinomycetota</taxon>
        <taxon>Actinomycetes</taxon>
        <taxon>Kitasatosporales</taxon>
        <taxon>Streptomycetaceae</taxon>
        <taxon>Streptomyces</taxon>
    </lineage>
</organism>
<dbReference type="EMBL" id="JBIAPK010000007">
    <property type="protein sequence ID" value="MFF3341665.1"/>
    <property type="molecule type" value="Genomic_DNA"/>
</dbReference>
<proteinExistence type="predicted"/>
<feature type="transmembrane region" description="Helical" evidence="2">
    <location>
        <begin position="88"/>
        <end position="110"/>
    </location>
</feature>
<evidence type="ECO:0000313" key="3">
    <source>
        <dbReference type="EMBL" id="MFF3341665.1"/>
    </source>
</evidence>
<accession>A0ABW6RJE5</accession>
<evidence type="ECO:0000313" key="4">
    <source>
        <dbReference type="Proteomes" id="UP001601976"/>
    </source>
</evidence>
<evidence type="ECO:0000256" key="2">
    <source>
        <dbReference type="SAM" id="Phobius"/>
    </source>
</evidence>
<comment type="caution">
    <text evidence="3">The sequence shown here is derived from an EMBL/GenBank/DDBJ whole genome shotgun (WGS) entry which is preliminary data.</text>
</comment>
<evidence type="ECO:0000256" key="1">
    <source>
        <dbReference type="SAM" id="MobiDB-lite"/>
    </source>
</evidence>
<evidence type="ECO:0008006" key="5">
    <source>
        <dbReference type="Google" id="ProtNLM"/>
    </source>
</evidence>
<feature type="transmembrane region" description="Helical" evidence="2">
    <location>
        <begin position="32"/>
        <end position="53"/>
    </location>
</feature>
<keyword evidence="2" id="KW-0472">Membrane</keyword>
<reference evidence="3 4" key="1">
    <citation type="submission" date="2024-10" db="EMBL/GenBank/DDBJ databases">
        <title>The Natural Products Discovery Center: Release of the First 8490 Sequenced Strains for Exploring Actinobacteria Biosynthetic Diversity.</title>
        <authorList>
            <person name="Kalkreuter E."/>
            <person name="Kautsar S.A."/>
            <person name="Yang D."/>
            <person name="Bader C.D."/>
            <person name="Teijaro C.N."/>
            <person name="Fluegel L."/>
            <person name="Davis C.M."/>
            <person name="Simpson J.R."/>
            <person name="Lauterbach L."/>
            <person name="Steele A.D."/>
            <person name="Gui C."/>
            <person name="Meng S."/>
            <person name="Li G."/>
            <person name="Viehrig K."/>
            <person name="Ye F."/>
            <person name="Su P."/>
            <person name="Kiefer A.F."/>
            <person name="Nichols A."/>
            <person name="Cepeda A.J."/>
            <person name="Yan W."/>
            <person name="Fan B."/>
            <person name="Jiang Y."/>
            <person name="Adhikari A."/>
            <person name="Zheng C.-J."/>
            <person name="Schuster L."/>
            <person name="Cowan T.M."/>
            <person name="Smanski M.J."/>
            <person name="Chevrette M.G."/>
            <person name="De Carvalho L.P.S."/>
            <person name="Shen B."/>
        </authorList>
    </citation>
    <scope>NUCLEOTIDE SEQUENCE [LARGE SCALE GENOMIC DNA]</scope>
    <source>
        <strain evidence="3 4">NPDC003029</strain>
    </source>
</reference>
<feature type="region of interest" description="Disordered" evidence="1">
    <location>
        <begin position="1"/>
        <end position="20"/>
    </location>
</feature>